<dbReference type="EMBL" id="QQAX01000013">
    <property type="protein sequence ID" value="RDI42698.1"/>
    <property type="molecule type" value="Genomic_DNA"/>
</dbReference>
<dbReference type="GO" id="GO:0043590">
    <property type="term" value="C:bacterial nucleoid"/>
    <property type="evidence" value="ECO:0007669"/>
    <property type="project" value="TreeGrafter"/>
</dbReference>
<accession>A0A370GFW5</accession>
<feature type="domain" description="DNA replication/recombination mediator RecO N-terminal" evidence="9">
    <location>
        <begin position="6"/>
        <end position="76"/>
    </location>
</feature>
<organism evidence="10 11">
    <name type="scientific">Aquicella lusitana</name>
    <dbReference type="NCBI Taxonomy" id="254246"/>
    <lineage>
        <taxon>Bacteria</taxon>
        <taxon>Pseudomonadati</taxon>
        <taxon>Pseudomonadota</taxon>
        <taxon>Gammaproteobacteria</taxon>
        <taxon>Legionellales</taxon>
        <taxon>Coxiellaceae</taxon>
        <taxon>Aquicella</taxon>
    </lineage>
</organism>
<evidence type="ECO:0000313" key="10">
    <source>
        <dbReference type="EMBL" id="RDI42698.1"/>
    </source>
</evidence>
<comment type="caution">
    <text evidence="10">The sequence shown here is derived from an EMBL/GenBank/DDBJ whole genome shotgun (WGS) entry which is preliminary data.</text>
</comment>
<keyword evidence="4 8" id="KW-0227">DNA damage</keyword>
<dbReference type="PANTHER" id="PTHR33991">
    <property type="entry name" value="DNA REPAIR PROTEIN RECO"/>
    <property type="match status" value="1"/>
</dbReference>
<evidence type="ECO:0000256" key="1">
    <source>
        <dbReference type="ARBA" id="ARBA00003065"/>
    </source>
</evidence>
<dbReference type="PANTHER" id="PTHR33991:SF1">
    <property type="entry name" value="DNA REPAIR PROTEIN RECO"/>
    <property type="match status" value="1"/>
</dbReference>
<name>A0A370GFW5_9COXI</name>
<comment type="function">
    <text evidence="1 8">Involved in DNA repair and RecF pathway recombination.</text>
</comment>
<protein>
    <recommendedName>
        <fullName evidence="3 8">DNA repair protein RecO</fullName>
    </recommendedName>
    <alternativeName>
        <fullName evidence="7 8">Recombination protein O</fullName>
    </alternativeName>
</protein>
<keyword evidence="5 8" id="KW-0233">DNA recombination</keyword>
<dbReference type="InterPro" id="IPR003717">
    <property type="entry name" value="RecO"/>
</dbReference>
<dbReference type="SUPFAM" id="SSF50249">
    <property type="entry name" value="Nucleic acid-binding proteins"/>
    <property type="match status" value="1"/>
</dbReference>
<dbReference type="Gene3D" id="2.40.50.140">
    <property type="entry name" value="Nucleic acid-binding proteins"/>
    <property type="match status" value="1"/>
</dbReference>
<dbReference type="InterPro" id="IPR022572">
    <property type="entry name" value="DNA_rep/recomb_RecO_N"/>
</dbReference>
<evidence type="ECO:0000259" key="9">
    <source>
        <dbReference type="Pfam" id="PF11967"/>
    </source>
</evidence>
<evidence type="ECO:0000256" key="3">
    <source>
        <dbReference type="ARBA" id="ARBA00021310"/>
    </source>
</evidence>
<dbReference type="Proteomes" id="UP000254720">
    <property type="component" value="Unassembled WGS sequence"/>
</dbReference>
<dbReference type="InterPro" id="IPR012340">
    <property type="entry name" value="NA-bd_OB-fold"/>
</dbReference>
<dbReference type="Pfam" id="PF02565">
    <property type="entry name" value="RecO_C"/>
    <property type="match status" value="1"/>
</dbReference>
<sequence>MKRVLLQPAYVLHRRLYRESSFLVELFTSEHGRLTVVARGVRKARSPTQGLLQPFIPLLVSWSGNGELMTLSQVEPNGAAVSLRGECLFAGFYLNELLMCLLQKWDAHPVLYTAYEKAVAMLQASVLEQGVLRSFEKALLEELGYGLFPKSDTELQHALQPDHYYRFVPEQGFVISTLGNPSQAKTHIFSGKNLLAIAREDWRDESCLQDAKRLTRFILAPLLGARPIHSRKLFLQLNGEESDK</sequence>
<keyword evidence="11" id="KW-1185">Reference proteome</keyword>
<evidence type="ECO:0000256" key="8">
    <source>
        <dbReference type="HAMAP-Rule" id="MF_00201"/>
    </source>
</evidence>
<proteinExistence type="inferred from homology"/>
<dbReference type="Pfam" id="PF11967">
    <property type="entry name" value="RecO_N"/>
    <property type="match status" value="1"/>
</dbReference>
<keyword evidence="6 8" id="KW-0234">DNA repair</keyword>
<dbReference type="HAMAP" id="MF_00201">
    <property type="entry name" value="RecO"/>
    <property type="match status" value="1"/>
</dbReference>
<dbReference type="NCBIfam" id="TIGR00613">
    <property type="entry name" value="reco"/>
    <property type="match status" value="1"/>
</dbReference>
<evidence type="ECO:0000256" key="5">
    <source>
        <dbReference type="ARBA" id="ARBA00023172"/>
    </source>
</evidence>
<dbReference type="Gene3D" id="1.20.1440.120">
    <property type="entry name" value="Recombination protein O, C-terminal domain"/>
    <property type="match status" value="1"/>
</dbReference>
<evidence type="ECO:0000256" key="6">
    <source>
        <dbReference type="ARBA" id="ARBA00023204"/>
    </source>
</evidence>
<dbReference type="AlphaFoldDB" id="A0A370GFW5"/>
<dbReference type="GO" id="GO:0006302">
    <property type="term" value="P:double-strand break repair"/>
    <property type="evidence" value="ECO:0007669"/>
    <property type="project" value="TreeGrafter"/>
</dbReference>
<comment type="similarity">
    <text evidence="2 8">Belongs to the RecO family.</text>
</comment>
<evidence type="ECO:0000256" key="7">
    <source>
        <dbReference type="ARBA" id="ARBA00033409"/>
    </source>
</evidence>
<evidence type="ECO:0000313" key="11">
    <source>
        <dbReference type="Proteomes" id="UP000254720"/>
    </source>
</evidence>
<dbReference type="GO" id="GO:0006310">
    <property type="term" value="P:DNA recombination"/>
    <property type="evidence" value="ECO:0007669"/>
    <property type="project" value="UniProtKB-UniRule"/>
</dbReference>
<gene>
    <name evidence="8" type="primary">recO</name>
    <name evidence="10" type="ORF">C8D86_11327</name>
</gene>
<evidence type="ECO:0000256" key="2">
    <source>
        <dbReference type="ARBA" id="ARBA00007452"/>
    </source>
</evidence>
<reference evidence="10 11" key="1">
    <citation type="submission" date="2018-07" db="EMBL/GenBank/DDBJ databases">
        <title>Genomic Encyclopedia of Type Strains, Phase IV (KMG-IV): sequencing the most valuable type-strain genomes for metagenomic binning, comparative biology and taxonomic classification.</title>
        <authorList>
            <person name="Goeker M."/>
        </authorList>
    </citation>
    <scope>NUCLEOTIDE SEQUENCE [LARGE SCALE GENOMIC DNA]</scope>
    <source>
        <strain evidence="10 11">DSM 16500</strain>
    </source>
</reference>
<dbReference type="OrthoDB" id="9804792at2"/>
<dbReference type="InterPro" id="IPR042242">
    <property type="entry name" value="RecO_C"/>
</dbReference>
<evidence type="ECO:0000256" key="4">
    <source>
        <dbReference type="ARBA" id="ARBA00022763"/>
    </source>
</evidence>
<dbReference type="RefSeq" id="WP_114834561.1">
    <property type="nucleotide sequence ID" value="NZ_LR699114.1"/>
</dbReference>